<dbReference type="GeneID" id="20666336"/>
<dbReference type="EMBL" id="KI925467">
    <property type="protein sequence ID" value="ETW75014.1"/>
    <property type="molecule type" value="Genomic_DNA"/>
</dbReference>
<organism evidence="1 2">
    <name type="scientific">Heterobasidion irregulare (strain TC 32-1)</name>
    <dbReference type="NCBI Taxonomy" id="747525"/>
    <lineage>
        <taxon>Eukaryota</taxon>
        <taxon>Fungi</taxon>
        <taxon>Dikarya</taxon>
        <taxon>Basidiomycota</taxon>
        <taxon>Agaricomycotina</taxon>
        <taxon>Agaricomycetes</taxon>
        <taxon>Russulales</taxon>
        <taxon>Bondarzewiaceae</taxon>
        <taxon>Heterobasidion</taxon>
        <taxon>Heterobasidion annosum species complex</taxon>
    </lineage>
</organism>
<sequence length="129" mass="14262">MTECTIPIIIEHTIEICQFRPNTIKPGLTISTETSSGTSVGSFRASFSCLSISSSSSLSMRMPAFDYITTPLSGVPIGSIDEKMTRPYMVCRMLTFPLDMSPTNYDLASLLHALHEYSSDYNLVSQQSY</sequence>
<dbReference type="KEGG" id="hir:HETIRDRAFT_108324"/>
<name>W4JNF7_HETIT</name>
<evidence type="ECO:0000313" key="2">
    <source>
        <dbReference type="Proteomes" id="UP000030671"/>
    </source>
</evidence>
<dbReference type="RefSeq" id="XP_009553466.1">
    <property type="nucleotide sequence ID" value="XM_009555171.1"/>
</dbReference>
<dbReference type="Proteomes" id="UP000030671">
    <property type="component" value="Unassembled WGS sequence"/>
</dbReference>
<proteinExistence type="predicted"/>
<reference evidence="1 2" key="1">
    <citation type="journal article" date="2012" name="New Phytol.">
        <title>Insight into trade-off between wood decay and parasitism from the genome of a fungal forest pathogen.</title>
        <authorList>
            <person name="Olson A."/>
            <person name="Aerts A."/>
            <person name="Asiegbu F."/>
            <person name="Belbahri L."/>
            <person name="Bouzid O."/>
            <person name="Broberg A."/>
            <person name="Canback B."/>
            <person name="Coutinho P.M."/>
            <person name="Cullen D."/>
            <person name="Dalman K."/>
            <person name="Deflorio G."/>
            <person name="van Diepen L.T."/>
            <person name="Dunand C."/>
            <person name="Duplessis S."/>
            <person name="Durling M."/>
            <person name="Gonthier P."/>
            <person name="Grimwood J."/>
            <person name="Fossdal C.G."/>
            <person name="Hansson D."/>
            <person name="Henrissat B."/>
            <person name="Hietala A."/>
            <person name="Himmelstrand K."/>
            <person name="Hoffmeister D."/>
            <person name="Hogberg N."/>
            <person name="James T.Y."/>
            <person name="Karlsson M."/>
            <person name="Kohler A."/>
            <person name="Kues U."/>
            <person name="Lee Y.H."/>
            <person name="Lin Y.C."/>
            <person name="Lind M."/>
            <person name="Lindquist E."/>
            <person name="Lombard V."/>
            <person name="Lucas S."/>
            <person name="Lunden K."/>
            <person name="Morin E."/>
            <person name="Murat C."/>
            <person name="Park J."/>
            <person name="Raffaello T."/>
            <person name="Rouze P."/>
            <person name="Salamov A."/>
            <person name="Schmutz J."/>
            <person name="Solheim H."/>
            <person name="Stahlberg J."/>
            <person name="Velez H."/>
            <person name="de Vries R.P."/>
            <person name="Wiebenga A."/>
            <person name="Woodward S."/>
            <person name="Yakovlev I."/>
            <person name="Garbelotto M."/>
            <person name="Martin F."/>
            <person name="Grigoriev I.V."/>
            <person name="Stenlid J."/>
        </authorList>
    </citation>
    <scope>NUCLEOTIDE SEQUENCE [LARGE SCALE GENOMIC DNA]</scope>
    <source>
        <strain evidence="1 2">TC 32-1</strain>
    </source>
</reference>
<dbReference type="STRING" id="747525.W4JNF7"/>
<evidence type="ECO:0000313" key="1">
    <source>
        <dbReference type="EMBL" id="ETW75014.1"/>
    </source>
</evidence>
<accession>W4JNF7</accession>
<dbReference type="InParanoid" id="W4JNF7"/>
<keyword evidence="2" id="KW-1185">Reference proteome</keyword>
<dbReference type="AlphaFoldDB" id="W4JNF7"/>
<dbReference type="HOGENOM" id="CLU_1949096_0_0_1"/>
<gene>
    <name evidence="1" type="ORF">HETIRDRAFT_108324</name>
</gene>
<protein>
    <submittedName>
        <fullName evidence="1">Uncharacterized protein</fullName>
    </submittedName>
</protein>